<evidence type="ECO:0000256" key="1">
    <source>
        <dbReference type="ARBA" id="ARBA00004442"/>
    </source>
</evidence>
<dbReference type="Proteomes" id="UP000321245">
    <property type="component" value="Unassembled WGS sequence"/>
</dbReference>
<dbReference type="STRING" id="1218108.GCA_000382425_00486"/>
<keyword evidence="3" id="KW-0998">Cell outer membrane</keyword>
<gene>
    <name evidence="5" type="ORF">EB1_05120</name>
</gene>
<evidence type="ECO:0000259" key="4">
    <source>
        <dbReference type="Pfam" id="PF14905"/>
    </source>
</evidence>
<dbReference type="Pfam" id="PF14905">
    <property type="entry name" value="OMP_b-brl_3"/>
    <property type="match status" value="1"/>
</dbReference>
<dbReference type="GO" id="GO:0009279">
    <property type="term" value="C:cell outer membrane"/>
    <property type="evidence" value="ECO:0007669"/>
    <property type="project" value="UniProtKB-SubCell"/>
</dbReference>
<comment type="subcellular location">
    <subcellularLocation>
        <location evidence="1">Cell outer membrane</location>
    </subcellularLocation>
</comment>
<feature type="domain" description="Outer membrane protein beta-barrel" evidence="4">
    <location>
        <begin position="333"/>
        <end position="726"/>
    </location>
</feature>
<dbReference type="InterPro" id="IPR041700">
    <property type="entry name" value="OMP_b-brl_3"/>
</dbReference>
<organism evidence="5 6">
    <name type="scientific">Empedobacter brevis NBRC 14943 = ATCC 43319</name>
    <dbReference type="NCBI Taxonomy" id="1218108"/>
    <lineage>
        <taxon>Bacteria</taxon>
        <taxon>Pseudomonadati</taxon>
        <taxon>Bacteroidota</taxon>
        <taxon>Flavobacteriia</taxon>
        <taxon>Flavobacteriales</taxon>
        <taxon>Weeksellaceae</taxon>
        <taxon>Empedobacter</taxon>
    </lineage>
</organism>
<dbReference type="InterPro" id="IPR036942">
    <property type="entry name" value="Beta-barrel_TonB_sf"/>
</dbReference>
<dbReference type="SUPFAM" id="SSF56935">
    <property type="entry name" value="Porins"/>
    <property type="match status" value="1"/>
</dbReference>
<comment type="caution">
    <text evidence="5">The sequence shown here is derived from an EMBL/GenBank/DDBJ whole genome shotgun (WGS) entry which is preliminary data.</text>
</comment>
<sequence>MEFVQVSLIKNDSITVSQTITDSLGVFSLNGEKGSYVLLMEQFGAELFAEPVALFQDIDLAVIQIDEFQQLEEVVIEGKRKIIEKVGDKLYFNVENSLLATGNSGLDILQKSPKLSTTSDGVLLRNKSVSILVNGRKLNLSGGDLTAYLSSLSSEDIKRIEIQDVASADQDGSADGGVVNIVLKKSEKGIRGIVKTYFHHRKENYNAYNGALNLNYGTEKWNIYSDISYSDSKDFGRTESAFNYFNGRRNYEKGQFDQNNDNLGIRIGSTFYPNSKNELGFEGYYNKNTTTFDNSGIMNITDNGSPLLSSTNTSLSNTKNDFWYLTFNYSYLLDDEGSYLKFIGDIGQNKSNPSNNVLIEYPENSDLNNHYLFDTRANSRYATSQLDWVQKLENKWDINAGLKFMYVKRDNLLDVQFNRDNVWFPDLNQNQDFNNKEQIFAGYVSFSKTFEKQYIKFGLRAENTNIKGINNVTNSEVRQDYTQLFPSLYYRYNIDESNKSIALNYRRSIARPSFSDLNPFVIKINDYLYQIGNPDLKPLYMNRMDITFDVKKHSFSLFGKLTDKTIQGVYFTDEQNVNYYQPQNFGKYKEAGLDHSFSGNITKWFYADISTGVFYNSFRSNDGLTNQGPSFYNNTYLQFKPAESYIIEVFSNYQHRYKSRNLENRYKYKFDISLGKSFLNNTITTRLIVYDVFNTRFDENTSYYQDFNFNFYQKRLTRGVLLYVQYTFGNKHKVSSKTVKSDNESRGRL</sequence>
<keyword evidence="5" id="KW-0675">Receptor</keyword>
<name>A0A511ND30_9FLAO</name>
<dbReference type="InterPro" id="IPR037066">
    <property type="entry name" value="Plug_dom_sf"/>
</dbReference>
<dbReference type="Gene3D" id="2.170.130.10">
    <property type="entry name" value="TonB-dependent receptor, plug domain"/>
    <property type="match status" value="1"/>
</dbReference>
<evidence type="ECO:0000313" key="5">
    <source>
        <dbReference type="EMBL" id="GEM50722.1"/>
    </source>
</evidence>
<evidence type="ECO:0000256" key="3">
    <source>
        <dbReference type="ARBA" id="ARBA00023237"/>
    </source>
</evidence>
<accession>A0A511ND30</accession>
<evidence type="ECO:0000313" key="6">
    <source>
        <dbReference type="Proteomes" id="UP000321245"/>
    </source>
</evidence>
<reference evidence="5 6" key="1">
    <citation type="submission" date="2019-07" db="EMBL/GenBank/DDBJ databases">
        <title>Whole genome shotgun sequence of Empedobacter brevis NBRC 14943.</title>
        <authorList>
            <person name="Hosoyama A."/>
            <person name="Uohara A."/>
            <person name="Ohji S."/>
            <person name="Ichikawa N."/>
        </authorList>
    </citation>
    <scope>NUCLEOTIDE SEQUENCE [LARGE SCALE GENOMIC DNA]</scope>
    <source>
        <strain evidence="5 6">NBRC 14943</strain>
    </source>
</reference>
<evidence type="ECO:0000256" key="2">
    <source>
        <dbReference type="ARBA" id="ARBA00023136"/>
    </source>
</evidence>
<protein>
    <submittedName>
        <fullName evidence="5">TonB-dependent receptor</fullName>
    </submittedName>
</protein>
<keyword evidence="6" id="KW-1185">Reference proteome</keyword>
<dbReference type="EMBL" id="BJXC01000002">
    <property type="protein sequence ID" value="GEM50722.1"/>
    <property type="molecule type" value="Genomic_DNA"/>
</dbReference>
<dbReference type="AlphaFoldDB" id="A0A511ND30"/>
<proteinExistence type="predicted"/>
<dbReference type="Gene3D" id="2.40.170.20">
    <property type="entry name" value="TonB-dependent receptor, beta-barrel domain"/>
    <property type="match status" value="1"/>
</dbReference>
<keyword evidence="2" id="KW-0472">Membrane</keyword>